<dbReference type="Pfam" id="PF00121">
    <property type="entry name" value="TIM"/>
    <property type="match status" value="1"/>
</dbReference>
<dbReference type="PANTHER" id="PTHR21139:SF42">
    <property type="entry name" value="TRIOSEPHOSPHATE ISOMERASE"/>
    <property type="match status" value="1"/>
</dbReference>
<keyword evidence="7 8" id="KW-0413">Isomerase</keyword>
<dbReference type="InterPro" id="IPR022896">
    <property type="entry name" value="TrioseP_Isoase_bac/euk"/>
</dbReference>
<comment type="similarity">
    <text evidence="3 8 9">Belongs to the triosephosphate isomerase family.</text>
</comment>
<dbReference type="FunFam" id="3.20.20.70:FF:000016">
    <property type="entry name" value="Triosephosphate isomerase"/>
    <property type="match status" value="1"/>
</dbReference>
<dbReference type="EC" id="5.3.1.1" evidence="8 9"/>
<dbReference type="GO" id="GO:0046166">
    <property type="term" value="P:glyceraldehyde-3-phosphate biosynthetic process"/>
    <property type="evidence" value="ECO:0007669"/>
    <property type="project" value="TreeGrafter"/>
</dbReference>
<protein>
    <recommendedName>
        <fullName evidence="8 9">Triosephosphate isomerase</fullName>
        <shortName evidence="8">TIM</shortName>
        <shortName evidence="8">TPI</shortName>
        <ecNumber evidence="8 9">5.3.1.1</ecNumber>
    </recommendedName>
    <alternativeName>
        <fullName evidence="8">Triose-phosphate isomerase</fullName>
    </alternativeName>
</protein>
<comment type="pathway">
    <text evidence="8 9">Carbohydrate biosynthesis; gluconeogenesis.</text>
</comment>
<dbReference type="CDD" id="cd00311">
    <property type="entry name" value="TIM"/>
    <property type="match status" value="1"/>
</dbReference>
<feature type="binding site" evidence="8">
    <location>
        <begin position="234"/>
        <end position="235"/>
    </location>
    <ligand>
        <name>substrate</name>
    </ligand>
</feature>
<dbReference type="PROSITE" id="PS00171">
    <property type="entry name" value="TIM_1"/>
    <property type="match status" value="1"/>
</dbReference>
<comment type="subcellular location">
    <subcellularLocation>
        <location evidence="8 9">Cytoplasm</location>
    </subcellularLocation>
</comment>
<proteinExistence type="inferred from homology"/>
<evidence type="ECO:0000256" key="5">
    <source>
        <dbReference type="ARBA" id="ARBA00022490"/>
    </source>
</evidence>
<dbReference type="Proteomes" id="UP000610558">
    <property type="component" value="Unassembled WGS sequence"/>
</dbReference>
<keyword evidence="4 8" id="KW-0312">Gluconeogenesis</keyword>
<dbReference type="Gene3D" id="3.20.20.70">
    <property type="entry name" value="Aldolase class I"/>
    <property type="match status" value="1"/>
</dbReference>
<comment type="subunit">
    <text evidence="8 9">Homodimer.</text>
</comment>
<dbReference type="InterPro" id="IPR000652">
    <property type="entry name" value="Triosephosphate_isomerase"/>
</dbReference>
<dbReference type="RefSeq" id="WP_190765045.1">
    <property type="nucleotide sequence ID" value="NZ_JACXLD010000005.1"/>
</dbReference>
<dbReference type="PROSITE" id="PS51440">
    <property type="entry name" value="TIM_2"/>
    <property type="match status" value="1"/>
</dbReference>
<comment type="function">
    <text evidence="8">Involved in the gluconeogenesis. Catalyzes stereospecifically the conversion of dihydroxyacetone phosphate (DHAP) to D-glyceraldehyde-3-phosphate (G3P).</text>
</comment>
<name>A0A927GWC7_9GAMM</name>
<evidence type="ECO:0000256" key="9">
    <source>
        <dbReference type="RuleBase" id="RU363013"/>
    </source>
</evidence>
<evidence type="ECO:0000256" key="2">
    <source>
        <dbReference type="ARBA" id="ARBA00004939"/>
    </source>
</evidence>
<dbReference type="SUPFAM" id="SSF51351">
    <property type="entry name" value="Triosephosphate isomerase (TIM)"/>
    <property type="match status" value="1"/>
</dbReference>
<evidence type="ECO:0000313" key="11">
    <source>
        <dbReference type="Proteomes" id="UP000610558"/>
    </source>
</evidence>
<evidence type="ECO:0000313" key="10">
    <source>
        <dbReference type="EMBL" id="MBD2859310.1"/>
    </source>
</evidence>
<keyword evidence="5 8" id="KW-0963">Cytoplasm</keyword>
<feature type="active site" description="Proton acceptor" evidence="8">
    <location>
        <position position="168"/>
    </location>
</feature>
<dbReference type="GO" id="GO:0006096">
    <property type="term" value="P:glycolytic process"/>
    <property type="evidence" value="ECO:0007669"/>
    <property type="project" value="UniProtKB-UniRule"/>
</dbReference>
<reference evidence="10" key="1">
    <citation type="submission" date="2020-09" db="EMBL/GenBank/DDBJ databases">
        <authorList>
            <person name="Yoon J.-W."/>
        </authorList>
    </citation>
    <scope>NUCLEOTIDE SEQUENCE</scope>
    <source>
        <strain evidence="10">KMU-158</strain>
    </source>
</reference>
<feature type="binding site" evidence="8">
    <location>
        <begin position="9"/>
        <end position="11"/>
    </location>
    <ligand>
        <name>substrate</name>
    </ligand>
</feature>
<comment type="pathway">
    <text evidence="2">Carbohydrate metabolism; erythritol degradation.</text>
</comment>
<keyword evidence="11" id="KW-1185">Reference proteome</keyword>
<dbReference type="GO" id="GO:0004807">
    <property type="term" value="F:triose-phosphate isomerase activity"/>
    <property type="evidence" value="ECO:0007669"/>
    <property type="project" value="UniProtKB-UniRule"/>
</dbReference>
<feature type="active site" description="Electrophile" evidence="8">
    <location>
        <position position="96"/>
    </location>
</feature>
<accession>A0A927GWC7</accession>
<evidence type="ECO:0000256" key="4">
    <source>
        <dbReference type="ARBA" id="ARBA00022432"/>
    </source>
</evidence>
<dbReference type="InterPro" id="IPR035990">
    <property type="entry name" value="TIM_sf"/>
</dbReference>
<evidence type="ECO:0000256" key="3">
    <source>
        <dbReference type="ARBA" id="ARBA00007422"/>
    </source>
</evidence>
<comment type="pathway">
    <text evidence="1 8 9">Carbohydrate degradation; glycolysis; D-glyceraldehyde 3-phosphate from glycerone phosphate: step 1/1.</text>
</comment>
<comment type="caution">
    <text evidence="10">The sequence shown here is derived from an EMBL/GenBank/DDBJ whole genome shotgun (WGS) entry which is preliminary data.</text>
</comment>
<evidence type="ECO:0000256" key="7">
    <source>
        <dbReference type="ARBA" id="ARBA00023235"/>
    </source>
</evidence>
<dbReference type="HAMAP" id="MF_00147_B">
    <property type="entry name" value="TIM_B"/>
    <property type="match status" value="1"/>
</dbReference>
<evidence type="ECO:0000256" key="1">
    <source>
        <dbReference type="ARBA" id="ARBA00004680"/>
    </source>
</evidence>
<dbReference type="InterPro" id="IPR020861">
    <property type="entry name" value="Triosephosphate_isomerase_AS"/>
</dbReference>
<gene>
    <name evidence="8" type="primary">tpiA</name>
    <name evidence="10" type="ORF">IB286_09845</name>
</gene>
<sequence length="251" mass="26082">MRRKLVAGNWKMNGTLKANEELVAGLSAELPAGSNVDVAVFPPAIYLSQVIHALSDSHINVGAQNVCEQAGSGAFTGEVSAEMLADIGCRLVIVGHSERRAAYGDTNALVAEKVGAVLDAGLVPVLCVGETDAEREAGQAFAVIAEQLMPVLKSLSVENLRQLIIAYEPVWAIGTGKTASPAQAQEVHGFIRATVAKADEQAAQEMRLLYGGSVKAANAAELFAQPDIDGGLIGGASLDAQEFSAICRAAE</sequence>
<comment type="catalytic activity">
    <reaction evidence="8 9">
        <text>D-glyceraldehyde 3-phosphate = dihydroxyacetone phosphate</text>
        <dbReference type="Rhea" id="RHEA:18585"/>
        <dbReference type="ChEBI" id="CHEBI:57642"/>
        <dbReference type="ChEBI" id="CHEBI:59776"/>
        <dbReference type="EC" id="5.3.1.1"/>
    </reaction>
</comment>
<feature type="binding site" evidence="8">
    <location>
        <position position="174"/>
    </location>
    <ligand>
        <name>substrate</name>
    </ligand>
</feature>
<evidence type="ECO:0000256" key="8">
    <source>
        <dbReference type="HAMAP-Rule" id="MF_00147"/>
    </source>
</evidence>
<dbReference type="GO" id="GO:0005829">
    <property type="term" value="C:cytosol"/>
    <property type="evidence" value="ECO:0007669"/>
    <property type="project" value="TreeGrafter"/>
</dbReference>
<evidence type="ECO:0000256" key="6">
    <source>
        <dbReference type="ARBA" id="ARBA00023152"/>
    </source>
</evidence>
<dbReference type="EMBL" id="JACXLD010000005">
    <property type="protein sequence ID" value="MBD2859310.1"/>
    <property type="molecule type" value="Genomic_DNA"/>
</dbReference>
<feature type="binding site" evidence="8">
    <location>
        <position position="213"/>
    </location>
    <ligand>
        <name>substrate</name>
    </ligand>
</feature>
<keyword evidence="6 8" id="KW-0324">Glycolysis</keyword>
<dbReference type="GO" id="GO:0006094">
    <property type="term" value="P:gluconeogenesis"/>
    <property type="evidence" value="ECO:0007669"/>
    <property type="project" value="UniProtKB-UniRule"/>
</dbReference>
<dbReference type="GO" id="GO:0019563">
    <property type="term" value="P:glycerol catabolic process"/>
    <property type="evidence" value="ECO:0007669"/>
    <property type="project" value="TreeGrafter"/>
</dbReference>
<dbReference type="AlphaFoldDB" id="A0A927GWC7"/>
<organism evidence="10 11">
    <name type="scientific">Spongiibacter pelagi</name>
    <dbReference type="NCBI Taxonomy" id="2760804"/>
    <lineage>
        <taxon>Bacteria</taxon>
        <taxon>Pseudomonadati</taxon>
        <taxon>Pseudomonadota</taxon>
        <taxon>Gammaproteobacteria</taxon>
        <taxon>Cellvibrionales</taxon>
        <taxon>Spongiibacteraceae</taxon>
        <taxon>Spongiibacter</taxon>
    </lineage>
</organism>
<dbReference type="InterPro" id="IPR013785">
    <property type="entry name" value="Aldolase_TIM"/>
</dbReference>
<dbReference type="NCBIfam" id="TIGR00419">
    <property type="entry name" value="tim"/>
    <property type="match status" value="1"/>
</dbReference>
<dbReference type="PANTHER" id="PTHR21139">
    <property type="entry name" value="TRIOSEPHOSPHATE ISOMERASE"/>
    <property type="match status" value="1"/>
</dbReference>